<gene>
    <name evidence="8" type="ORF">FGU71_08760</name>
</gene>
<sequence length="639" mass="69213">MNWTIRAALCGLALQCGSASLAQDPDQPIDQRDDDAEPLEPTKPGEARTWPSLIVKVSGDLDEAQRRTVMAVIDAMPSIRTGDNATHEIAPDPTFADHVVLFEIKGASEQHFRTELRIEGNPDLRDVFDFYGSDFMRKHAWAANVHLPIELGDAQNDGFAEELTSYLTGFARRASIINMAREDREEPVAACLSNAISPLDSCPMPRDGLAWNQVAKESPSYLTVSSIASGPRHFSVAAMDRTGTIFPIPLYPAESEDSSPDQGEASRRSVFAVSQSDVAQALPLGSYDLLVASSPYPIDPRLWQSGGDTDLYPQVCDQPFERALCSALKGEQGGMIWNWEGGFAAIPISVTKKVSPVRRLIRGSFAIPAVSRWQAQLLRYPPAQERAASPSASRTDFIGWHKCGGTYLGDGFVLTAAHCILDNPKEMRVRLGTRHIKFGGTTFKVRSLVRHSAGSSGDGRVDLAVLQLLASRDQLSNVGELAPLNPSTAANPSFNRLSGITVTGWGFEKPRKAGERGWIAADGTTQTRPDRLKQLELKNLDKSECTKESQFSAYKADDILCMVGVEEGGDACAGDSGGPVSRRASGRRELIGVVSSGIGCGLKGKAGVYVNVGRYAGWIERAKTMMKNREPGNYSLGGR</sequence>
<dbReference type="InterPro" id="IPR050127">
    <property type="entry name" value="Serine_Proteases_S1"/>
</dbReference>
<organism evidence="8 9">
    <name type="scientific">Erythrobacter insulae</name>
    <dbReference type="NCBI Taxonomy" id="2584124"/>
    <lineage>
        <taxon>Bacteria</taxon>
        <taxon>Pseudomonadati</taxon>
        <taxon>Pseudomonadota</taxon>
        <taxon>Alphaproteobacteria</taxon>
        <taxon>Sphingomonadales</taxon>
        <taxon>Erythrobacteraceae</taxon>
        <taxon>Erythrobacter/Porphyrobacter group</taxon>
        <taxon>Erythrobacter</taxon>
    </lineage>
</organism>
<dbReference type="Proteomes" id="UP000316343">
    <property type="component" value="Unassembled WGS sequence"/>
</dbReference>
<reference evidence="8 9" key="1">
    <citation type="submission" date="2019-06" db="EMBL/GenBank/DDBJ databases">
        <title>Erythrobacter insulae sp. nov., isolated from a tidal flat.</title>
        <authorList>
            <person name="Yoon J.-H."/>
        </authorList>
    </citation>
    <scope>NUCLEOTIDE SEQUENCE [LARGE SCALE GENOMIC DNA]</scope>
    <source>
        <strain evidence="8 9">JBTF-M21</strain>
    </source>
</reference>
<dbReference type="InterPro" id="IPR043504">
    <property type="entry name" value="Peptidase_S1_PA_chymotrypsin"/>
</dbReference>
<accession>A0A547PCR8</accession>
<name>A0A547PCR8_9SPHN</name>
<dbReference type="PROSITE" id="PS50240">
    <property type="entry name" value="TRYPSIN_DOM"/>
    <property type="match status" value="1"/>
</dbReference>
<dbReference type="SMART" id="SM00020">
    <property type="entry name" value="Tryp_SPc"/>
    <property type="match status" value="1"/>
</dbReference>
<evidence type="ECO:0000313" key="9">
    <source>
        <dbReference type="Proteomes" id="UP000316343"/>
    </source>
</evidence>
<dbReference type="PRINTS" id="PR00722">
    <property type="entry name" value="CHYMOTRYPSIN"/>
</dbReference>
<keyword evidence="3" id="KW-1015">Disulfide bond</keyword>
<feature type="domain" description="Peptidase S1" evidence="7">
    <location>
        <begin position="360"/>
        <end position="624"/>
    </location>
</feature>
<dbReference type="GO" id="GO:0006508">
    <property type="term" value="P:proteolysis"/>
    <property type="evidence" value="ECO:0007669"/>
    <property type="project" value="UniProtKB-KW"/>
</dbReference>
<evidence type="ECO:0000256" key="4">
    <source>
        <dbReference type="RuleBase" id="RU363034"/>
    </source>
</evidence>
<keyword evidence="1 4" id="KW-0645">Protease</keyword>
<dbReference type="PROSITE" id="PS00134">
    <property type="entry name" value="TRYPSIN_HIS"/>
    <property type="match status" value="1"/>
</dbReference>
<evidence type="ECO:0000256" key="5">
    <source>
        <dbReference type="SAM" id="MobiDB-lite"/>
    </source>
</evidence>
<evidence type="ECO:0000256" key="1">
    <source>
        <dbReference type="ARBA" id="ARBA00022670"/>
    </source>
</evidence>
<evidence type="ECO:0000313" key="8">
    <source>
        <dbReference type="EMBL" id="TRD11936.1"/>
    </source>
</evidence>
<evidence type="ECO:0000256" key="6">
    <source>
        <dbReference type="SAM" id="SignalP"/>
    </source>
</evidence>
<evidence type="ECO:0000256" key="2">
    <source>
        <dbReference type="ARBA" id="ARBA00022801"/>
    </source>
</evidence>
<dbReference type="GO" id="GO:0004252">
    <property type="term" value="F:serine-type endopeptidase activity"/>
    <property type="evidence" value="ECO:0007669"/>
    <property type="project" value="InterPro"/>
</dbReference>
<dbReference type="Pfam" id="PF00089">
    <property type="entry name" value="Trypsin"/>
    <property type="match status" value="1"/>
</dbReference>
<dbReference type="OrthoDB" id="267336at2"/>
<dbReference type="Gene3D" id="2.40.10.10">
    <property type="entry name" value="Trypsin-like serine proteases"/>
    <property type="match status" value="1"/>
</dbReference>
<keyword evidence="2 4" id="KW-0378">Hydrolase</keyword>
<dbReference type="PANTHER" id="PTHR24264:SF54">
    <property type="entry name" value="PEPTIDASE S1 DOMAIN-CONTAINING PROTEIN"/>
    <property type="match status" value="1"/>
</dbReference>
<comment type="caution">
    <text evidence="8">The sequence shown here is derived from an EMBL/GenBank/DDBJ whole genome shotgun (WGS) entry which is preliminary data.</text>
</comment>
<dbReference type="InterPro" id="IPR033116">
    <property type="entry name" value="TRYPSIN_SER"/>
</dbReference>
<dbReference type="GO" id="GO:0005615">
    <property type="term" value="C:extracellular space"/>
    <property type="evidence" value="ECO:0007669"/>
    <property type="project" value="TreeGrafter"/>
</dbReference>
<keyword evidence="4" id="KW-0720">Serine protease</keyword>
<dbReference type="SUPFAM" id="SSF50494">
    <property type="entry name" value="Trypsin-like serine proteases"/>
    <property type="match status" value="1"/>
</dbReference>
<dbReference type="EMBL" id="VHJK01000001">
    <property type="protein sequence ID" value="TRD11936.1"/>
    <property type="molecule type" value="Genomic_DNA"/>
</dbReference>
<dbReference type="PANTHER" id="PTHR24264">
    <property type="entry name" value="TRYPSIN-RELATED"/>
    <property type="match status" value="1"/>
</dbReference>
<protein>
    <submittedName>
        <fullName evidence="8">Serine protease</fullName>
    </submittedName>
</protein>
<feature type="region of interest" description="Disordered" evidence="5">
    <location>
        <begin position="21"/>
        <end position="47"/>
    </location>
</feature>
<proteinExistence type="predicted"/>
<dbReference type="InterPro" id="IPR009003">
    <property type="entry name" value="Peptidase_S1_PA"/>
</dbReference>
<evidence type="ECO:0000259" key="7">
    <source>
        <dbReference type="PROSITE" id="PS50240"/>
    </source>
</evidence>
<feature type="signal peptide" evidence="6">
    <location>
        <begin position="1"/>
        <end position="22"/>
    </location>
</feature>
<keyword evidence="9" id="KW-1185">Reference proteome</keyword>
<dbReference type="InterPro" id="IPR001254">
    <property type="entry name" value="Trypsin_dom"/>
</dbReference>
<evidence type="ECO:0000256" key="3">
    <source>
        <dbReference type="ARBA" id="ARBA00023157"/>
    </source>
</evidence>
<dbReference type="CDD" id="cd00190">
    <property type="entry name" value="Tryp_SPc"/>
    <property type="match status" value="1"/>
</dbReference>
<dbReference type="InterPro" id="IPR001314">
    <property type="entry name" value="Peptidase_S1A"/>
</dbReference>
<dbReference type="RefSeq" id="WP_142788209.1">
    <property type="nucleotide sequence ID" value="NZ_VHJK01000001.1"/>
</dbReference>
<feature type="chain" id="PRO_5021899074" evidence="6">
    <location>
        <begin position="23"/>
        <end position="639"/>
    </location>
</feature>
<keyword evidence="6" id="KW-0732">Signal</keyword>
<dbReference type="AlphaFoldDB" id="A0A547PCR8"/>
<dbReference type="PROSITE" id="PS00135">
    <property type="entry name" value="TRYPSIN_SER"/>
    <property type="match status" value="1"/>
</dbReference>
<dbReference type="InterPro" id="IPR018114">
    <property type="entry name" value="TRYPSIN_HIS"/>
</dbReference>